<comment type="subcellular location">
    <subcellularLocation>
        <location evidence="1 14">Cell outer membrane</location>
        <topology evidence="1 14">Multi-pass membrane protein</topology>
    </subcellularLocation>
</comment>
<dbReference type="Proteomes" id="UP000606044">
    <property type="component" value="Unassembled WGS sequence"/>
</dbReference>
<evidence type="ECO:0000256" key="8">
    <source>
        <dbReference type="ARBA" id="ARBA00023004"/>
    </source>
</evidence>
<evidence type="ECO:0000259" key="17">
    <source>
        <dbReference type="SMART" id="SM00965"/>
    </source>
</evidence>
<keyword evidence="10 15" id="KW-0798">TonB box</keyword>
<dbReference type="FunFam" id="2.40.170.20:FF:000005">
    <property type="entry name" value="TonB-dependent siderophore receptor"/>
    <property type="match status" value="1"/>
</dbReference>
<evidence type="ECO:0000256" key="11">
    <source>
        <dbReference type="ARBA" id="ARBA00023136"/>
    </source>
</evidence>
<reference evidence="18" key="1">
    <citation type="journal article" date="2014" name="Int. J. Syst. Evol. Microbiol.">
        <title>Complete genome sequence of Corynebacterium casei LMG S-19264T (=DSM 44701T), isolated from a smear-ripened cheese.</title>
        <authorList>
            <consortium name="US DOE Joint Genome Institute (JGI-PGF)"/>
            <person name="Walter F."/>
            <person name="Albersmeier A."/>
            <person name="Kalinowski J."/>
            <person name="Ruckert C."/>
        </authorList>
    </citation>
    <scope>NUCLEOTIDE SEQUENCE</scope>
    <source>
        <strain evidence="18">CCM 7897</strain>
    </source>
</reference>
<dbReference type="SMART" id="SM00965">
    <property type="entry name" value="STN"/>
    <property type="match status" value="1"/>
</dbReference>
<dbReference type="FunFam" id="2.170.130.10:FF:000001">
    <property type="entry name" value="Catecholate siderophore TonB-dependent receptor"/>
    <property type="match status" value="1"/>
</dbReference>
<reference evidence="18" key="2">
    <citation type="submission" date="2020-09" db="EMBL/GenBank/DDBJ databases">
        <authorList>
            <person name="Sun Q."/>
            <person name="Sedlacek I."/>
        </authorList>
    </citation>
    <scope>NUCLEOTIDE SEQUENCE</scope>
    <source>
        <strain evidence="18">CCM 7897</strain>
    </source>
</reference>
<dbReference type="GO" id="GO:0009279">
    <property type="term" value="C:cell outer membrane"/>
    <property type="evidence" value="ECO:0007669"/>
    <property type="project" value="UniProtKB-SubCell"/>
</dbReference>
<organism evidence="18 19">
    <name type="scientific">Azorhizobium oxalatiphilum</name>
    <dbReference type="NCBI Taxonomy" id="980631"/>
    <lineage>
        <taxon>Bacteria</taxon>
        <taxon>Pseudomonadati</taxon>
        <taxon>Pseudomonadota</taxon>
        <taxon>Alphaproteobacteria</taxon>
        <taxon>Hyphomicrobiales</taxon>
        <taxon>Xanthobacteraceae</taxon>
        <taxon>Azorhizobium</taxon>
    </lineage>
</organism>
<keyword evidence="9" id="KW-0406">Ion transport</keyword>
<dbReference type="PANTHER" id="PTHR32552">
    <property type="entry name" value="FERRICHROME IRON RECEPTOR-RELATED"/>
    <property type="match status" value="1"/>
</dbReference>
<dbReference type="Pfam" id="PF07660">
    <property type="entry name" value="STN"/>
    <property type="match status" value="1"/>
</dbReference>
<comment type="similarity">
    <text evidence="2 14 15">Belongs to the TonB-dependent receptor family.</text>
</comment>
<keyword evidence="4 14" id="KW-1134">Transmembrane beta strand</keyword>
<dbReference type="EMBL" id="BMCT01000002">
    <property type="protein sequence ID" value="GGF62860.1"/>
    <property type="molecule type" value="Genomic_DNA"/>
</dbReference>
<dbReference type="InterPro" id="IPR012910">
    <property type="entry name" value="Plug_dom"/>
</dbReference>
<evidence type="ECO:0000256" key="10">
    <source>
        <dbReference type="ARBA" id="ARBA00023077"/>
    </source>
</evidence>
<dbReference type="InterPro" id="IPR011662">
    <property type="entry name" value="Secretin/TonB_short_N"/>
</dbReference>
<evidence type="ECO:0000256" key="13">
    <source>
        <dbReference type="ARBA" id="ARBA00023237"/>
    </source>
</evidence>
<evidence type="ECO:0000313" key="18">
    <source>
        <dbReference type="EMBL" id="GGF62860.1"/>
    </source>
</evidence>
<dbReference type="Pfam" id="PF07715">
    <property type="entry name" value="Plug"/>
    <property type="match status" value="1"/>
</dbReference>
<dbReference type="CDD" id="cd01347">
    <property type="entry name" value="ligand_gated_channel"/>
    <property type="match status" value="1"/>
</dbReference>
<dbReference type="InterPro" id="IPR039426">
    <property type="entry name" value="TonB-dep_rcpt-like"/>
</dbReference>
<dbReference type="SUPFAM" id="SSF56935">
    <property type="entry name" value="Porins"/>
    <property type="match status" value="1"/>
</dbReference>
<dbReference type="Gene3D" id="2.40.170.20">
    <property type="entry name" value="TonB-dependent receptor, beta-barrel domain"/>
    <property type="match status" value="1"/>
</dbReference>
<evidence type="ECO:0000256" key="9">
    <source>
        <dbReference type="ARBA" id="ARBA00023065"/>
    </source>
</evidence>
<evidence type="ECO:0000256" key="15">
    <source>
        <dbReference type="RuleBase" id="RU003357"/>
    </source>
</evidence>
<keyword evidence="19" id="KW-1185">Reference proteome</keyword>
<dbReference type="AlphaFoldDB" id="A0A917C119"/>
<dbReference type="Gene3D" id="3.55.50.30">
    <property type="match status" value="1"/>
</dbReference>
<gene>
    <name evidence="18" type="ORF">GCM10007301_23260</name>
</gene>
<keyword evidence="8" id="KW-0408">Iron</keyword>
<comment type="caution">
    <text evidence="18">The sequence shown here is derived from an EMBL/GenBank/DDBJ whole genome shotgun (WGS) entry which is preliminary data.</text>
</comment>
<evidence type="ECO:0000256" key="6">
    <source>
        <dbReference type="ARBA" id="ARBA00022692"/>
    </source>
</evidence>
<evidence type="ECO:0000256" key="2">
    <source>
        <dbReference type="ARBA" id="ARBA00009810"/>
    </source>
</evidence>
<dbReference type="GO" id="GO:0015891">
    <property type="term" value="P:siderophore transport"/>
    <property type="evidence" value="ECO:0007669"/>
    <property type="project" value="InterPro"/>
</dbReference>
<keyword evidence="13 14" id="KW-0998">Cell outer membrane</keyword>
<keyword evidence="7 16" id="KW-0732">Signal</keyword>
<feature type="chain" id="PRO_5036896976" evidence="16">
    <location>
        <begin position="21"/>
        <end position="803"/>
    </location>
</feature>
<keyword evidence="11 14" id="KW-0472">Membrane</keyword>
<dbReference type="PROSITE" id="PS52016">
    <property type="entry name" value="TONB_DEPENDENT_REC_3"/>
    <property type="match status" value="1"/>
</dbReference>
<protein>
    <submittedName>
        <fullName evidence="18">TonB-dependent receptor</fullName>
    </submittedName>
</protein>
<keyword evidence="3 14" id="KW-0813">Transport</keyword>
<dbReference type="InterPro" id="IPR037066">
    <property type="entry name" value="Plug_dom_sf"/>
</dbReference>
<accession>A0A917C119</accession>
<keyword evidence="12 18" id="KW-0675">Receptor</keyword>
<sequence>MLCWGVVLLPAGGFVGSAMAQGSQSAPAVRFAIPAQPLPAALDAFIRATGWQVGYSTRITDGIRSSAVSGTLTPAQALRAILAGTGLSYTVNGPTTVTIQAARSGGGDGAAGGILLDTVDVQGETAWGPVDGFVATRTGTGSKTDAPIIEIPQTINVVTADQMQAQGAQSVSEALRYTPGVRSEGYGAASPFDVFTQVRGFRADLYLDGLRLPTGNVDGTASGVMDTWGLERLEVLQGPASGLYGQSGPGGIINMVSKRPTATPLHEVQVQGGSFDRIQGAFDFGGPVNGSDQLLYRFTGLALNTGSQLDYAENDRVYVAPAVTWKPNADTSLTILAMYQRDNGNWPFFNYMPAIGSLYSFNGLKIGTDTYLGEPDFDQLKRTQASIGYEFQHRFNEHFAFKQNLRFNSNDFFTRGAVTGRAYLNDDGTIDRLGIRVDNDVETFAVDNQLKIDFATGPVTHDAVIGLDYWHERSNYLFTAGSAPSLNVFLPVYNTGPVTTDDMSLTSYNSTLEQVGVYVQDRIKFDRWVATLGGRYDRATSDLNNNETTFASASTSHQSDGAFTGRAGLTYLFESGFAPYVSYATSFQPEAGVDAVTDSAFKPSKGKQFEVGVKYQPPGMKALFTIAAFDLTQTNMVTTDELFMQRQIGEVNVKGIEFEAKAEITPNFNIIASYAYLDPKITQSANPAEVGLELFSTPNHQGAFWGDYGFTNGALAGLTLGAGVRYVGSTTDSTNTLEVPAVTLFDARVKYDLGKLAPQLVGASFAVTATNIFDTEYVSQCDGDTMCTYGTRRVVLATLNYKW</sequence>
<dbReference type="GO" id="GO:0015344">
    <property type="term" value="F:siderophore uptake transmembrane transporter activity"/>
    <property type="evidence" value="ECO:0007669"/>
    <property type="project" value="TreeGrafter"/>
</dbReference>
<keyword evidence="6 14" id="KW-0812">Transmembrane</keyword>
<dbReference type="GO" id="GO:0038023">
    <property type="term" value="F:signaling receptor activity"/>
    <property type="evidence" value="ECO:0007669"/>
    <property type="project" value="InterPro"/>
</dbReference>
<feature type="domain" description="Secretin/TonB short N-terminal" evidence="17">
    <location>
        <begin position="51"/>
        <end position="102"/>
    </location>
</feature>
<feature type="signal peptide" evidence="16">
    <location>
        <begin position="1"/>
        <end position="20"/>
    </location>
</feature>
<dbReference type="InterPro" id="IPR010105">
    <property type="entry name" value="TonB_sidphr_rcpt"/>
</dbReference>
<dbReference type="InterPro" id="IPR036942">
    <property type="entry name" value="Beta-barrel_TonB_sf"/>
</dbReference>
<dbReference type="Pfam" id="PF00593">
    <property type="entry name" value="TonB_dep_Rec_b-barrel"/>
    <property type="match status" value="1"/>
</dbReference>
<evidence type="ECO:0000256" key="1">
    <source>
        <dbReference type="ARBA" id="ARBA00004571"/>
    </source>
</evidence>
<evidence type="ECO:0000313" key="19">
    <source>
        <dbReference type="Proteomes" id="UP000606044"/>
    </source>
</evidence>
<evidence type="ECO:0000256" key="7">
    <source>
        <dbReference type="ARBA" id="ARBA00022729"/>
    </source>
</evidence>
<evidence type="ECO:0000256" key="12">
    <source>
        <dbReference type="ARBA" id="ARBA00023170"/>
    </source>
</evidence>
<name>A0A917C119_9HYPH</name>
<evidence type="ECO:0000256" key="5">
    <source>
        <dbReference type="ARBA" id="ARBA00022496"/>
    </source>
</evidence>
<dbReference type="InterPro" id="IPR000531">
    <property type="entry name" value="Beta-barrel_TonB"/>
</dbReference>
<evidence type="ECO:0000256" key="3">
    <source>
        <dbReference type="ARBA" id="ARBA00022448"/>
    </source>
</evidence>
<evidence type="ECO:0000256" key="16">
    <source>
        <dbReference type="SAM" id="SignalP"/>
    </source>
</evidence>
<dbReference type="NCBIfam" id="TIGR01783">
    <property type="entry name" value="TonB-siderophor"/>
    <property type="match status" value="1"/>
</dbReference>
<dbReference type="PANTHER" id="PTHR32552:SF68">
    <property type="entry name" value="FERRICHROME OUTER MEMBRANE TRANSPORTER_PHAGE RECEPTOR"/>
    <property type="match status" value="1"/>
</dbReference>
<evidence type="ECO:0000256" key="14">
    <source>
        <dbReference type="PROSITE-ProRule" id="PRU01360"/>
    </source>
</evidence>
<proteinExistence type="inferred from homology"/>
<keyword evidence="5" id="KW-0410">Iron transport</keyword>
<evidence type="ECO:0000256" key="4">
    <source>
        <dbReference type="ARBA" id="ARBA00022452"/>
    </source>
</evidence>
<dbReference type="Gene3D" id="2.170.130.10">
    <property type="entry name" value="TonB-dependent receptor, plug domain"/>
    <property type="match status" value="1"/>
</dbReference>